<keyword evidence="15" id="KW-0961">Cell wall biogenesis/degradation</keyword>
<evidence type="ECO:0000256" key="18">
    <source>
        <dbReference type="SAM" id="Phobius"/>
    </source>
</evidence>
<evidence type="ECO:0000256" key="15">
    <source>
        <dbReference type="ARBA" id="ARBA00023316"/>
    </source>
</evidence>
<evidence type="ECO:0000259" key="19">
    <source>
        <dbReference type="Pfam" id="PF00905"/>
    </source>
</evidence>
<dbReference type="InterPro" id="IPR012338">
    <property type="entry name" value="Beta-lactam/transpept-like"/>
</dbReference>
<dbReference type="Proteomes" id="UP000199021">
    <property type="component" value="Unassembled WGS sequence"/>
</dbReference>
<dbReference type="PANTHER" id="PTHR32282">
    <property type="entry name" value="BINDING PROTEIN TRANSPEPTIDASE, PUTATIVE-RELATED"/>
    <property type="match status" value="1"/>
</dbReference>
<keyword evidence="13 18" id="KW-0472">Membrane</keyword>
<dbReference type="GO" id="GO:0006508">
    <property type="term" value="P:proteolysis"/>
    <property type="evidence" value="ECO:0007669"/>
    <property type="project" value="UniProtKB-KW"/>
</dbReference>
<keyword evidence="10" id="KW-0378">Hydrolase</keyword>
<comment type="catalytic activity">
    <reaction evidence="17">
        <text>[GlcNAc-(1-&gt;4)-Mur2Ac(oyl-L-Ala-gamma-D-Glu-L-Lys-D-Ala-D-Ala)](n)-di-trans,octa-cis-undecaprenyl diphosphate + beta-D-GlcNAc-(1-&gt;4)-Mur2Ac(oyl-L-Ala-gamma-D-Glu-L-Lys-D-Ala-D-Ala)-di-trans,octa-cis-undecaprenyl diphosphate = [GlcNAc-(1-&gt;4)-Mur2Ac(oyl-L-Ala-gamma-D-Glu-L-Lys-D-Ala-D-Ala)](n+1)-di-trans,octa-cis-undecaprenyl diphosphate + di-trans,octa-cis-undecaprenyl diphosphate + H(+)</text>
        <dbReference type="Rhea" id="RHEA:23708"/>
        <dbReference type="Rhea" id="RHEA-COMP:9602"/>
        <dbReference type="Rhea" id="RHEA-COMP:9603"/>
        <dbReference type="ChEBI" id="CHEBI:15378"/>
        <dbReference type="ChEBI" id="CHEBI:58405"/>
        <dbReference type="ChEBI" id="CHEBI:60033"/>
        <dbReference type="ChEBI" id="CHEBI:78435"/>
        <dbReference type="EC" id="2.4.99.28"/>
    </reaction>
</comment>
<keyword evidence="9" id="KW-0808">Transferase</keyword>
<evidence type="ECO:0000256" key="6">
    <source>
        <dbReference type="ARBA" id="ARBA00022645"/>
    </source>
</evidence>
<organism evidence="21 22">
    <name type="scientific">Neolewinella agarilytica</name>
    <dbReference type="NCBI Taxonomy" id="478744"/>
    <lineage>
        <taxon>Bacteria</taxon>
        <taxon>Pseudomonadati</taxon>
        <taxon>Bacteroidota</taxon>
        <taxon>Saprospiria</taxon>
        <taxon>Saprospirales</taxon>
        <taxon>Lewinellaceae</taxon>
        <taxon>Neolewinella</taxon>
    </lineage>
</organism>
<protein>
    <submittedName>
        <fullName evidence="21">Penicillin-binding protein 1A</fullName>
    </submittedName>
</protein>
<dbReference type="SUPFAM" id="SSF53955">
    <property type="entry name" value="Lysozyme-like"/>
    <property type="match status" value="1"/>
</dbReference>
<reference evidence="22" key="1">
    <citation type="submission" date="2016-10" db="EMBL/GenBank/DDBJ databases">
        <authorList>
            <person name="Varghese N."/>
            <person name="Submissions S."/>
        </authorList>
    </citation>
    <scope>NUCLEOTIDE SEQUENCE [LARGE SCALE GENOMIC DNA]</scope>
    <source>
        <strain evidence="22">DSM 24740</strain>
    </source>
</reference>
<evidence type="ECO:0000256" key="5">
    <source>
        <dbReference type="ARBA" id="ARBA00022475"/>
    </source>
</evidence>
<dbReference type="InterPro" id="IPR036950">
    <property type="entry name" value="PBP_transglycosylase"/>
</dbReference>
<keyword evidence="8" id="KW-0328">Glycosyltransferase</keyword>
<dbReference type="InterPro" id="IPR001460">
    <property type="entry name" value="PCN-bd_Tpept"/>
</dbReference>
<keyword evidence="18" id="KW-1133">Transmembrane helix</keyword>
<comment type="subcellular location">
    <subcellularLocation>
        <location evidence="1">Cell membrane</location>
    </subcellularLocation>
</comment>
<evidence type="ECO:0000256" key="7">
    <source>
        <dbReference type="ARBA" id="ARBA00022670"/>
    </source>
</evidence>
<keyword evidence="12" id="KW-0573">Peptidoglycan synthesis</keyword>
<dbReference type="Gene3D" id="1.10.3810.10">
    <property type="entry name" value="Biosynthetic peptidoglycan transglycosylase-like"/>
    <property type="match status" value="1"/>
</dbReference>
<dbReference type="GO" id="GO:0030288">
    <property type="term" value="C:outer membrane-bounded periplasmic space"/>
    <property type="evidence" value="ECO:0007669"/>
    <property type="project" value="TreeGrafter"/>
</dbReference>
<evidence type="ECO:0000256" key="8">
    <source>
        <dbReference type="ARBA" id="ARBA00022676"/>
    </source>
</evidence>
<dbReference type="SUPFAM" id="SSF56601">
    <property type="entry name" value="beta-lactamase/transpeptidase-like"/>
    <property type="match status" value="1"/>
</dbReference>
<dbReference type="InterPro" id="IPR001264">
    <property type="entry name" value="Glyco_trans_51"/>
</dbReference>
<dbReference type="GO" id="GO:0071555">
    <property type="term" value="P:cell wall organization"/>
    <property type="evidence" value="ECO:0007669"/>
    <property type="project" value="UniProtKB-KW"/>
</dbReference>
<dbReference type="PANTHER" id="PTHR32282:SF11">
    <property type="entry name" value="PENICILLIN-BINDING PROTEIN 1B"/>
    <property type="match status" value="1"/>
</dbReference>
<evidence type="ECO:0000256" key="12">
    <source>
        <dbReference type="ARBA" id="ARBA00022984"/>
    </source>
</evidence>
<evidence type="ECO:0000259" key="20">
    <source>
        <dbReference type="Pfam" id="PF00912"/>
    </source>
</evidence>
<keyword evidence="6" id="KW-0121">Carboxypeptidase</keyword>
<dbReference type="GO" id="GO:0005886">
    <property type="term" value="C:plasma membrane"/>
    <property type="evidence" value="ECO:0007669"/>
    <property type="project" value="UniProtKB-SubCell"/>
</dbReference>
<dbReference type="Gene3D" id="3.40.710.10">
    <property type="entry name" value="DD-peptidase/beta-lactamase superfamily"/>
    <property type="match status" value="1"/>
</dbReference>
<keyword evidence="18" id="KW-0812">Transmembrane</keyword>
<feature type="transmembrane region" description="Helical" evidence="18">
    <location>
        <begin position="23"/>
        <end position="44"/>
    </location>
</feature>
<sequence length="857" mass="97027">MHRIKDFFFGSIKDDGHRSTMTWFWRLVFLAPLAVLLLFVGLSFTNLPSVEELENPKNNEASRILAADGSVLGRYFLENRVMVDYDELGDHLVTALVAKEDERYYDHSGIDWRALGRAVVKTGIMGQTASGGGSTITQQLAKLLFTEGGEGSSNIVTRLFQKLREWIIAVRLERKYTKQEIMAMYLNRYDFINGAQGIRAASENYFGGKRPHELELHEAAVLVGMLKNSSLYNPLRNPEGVLNQRNQVFAQMKRNGLLTQAEVDSLKVLPLGISYSVQRHDDGAAPYFRMVLKEEAKKILNQKQYYKSSGERYNIDRDGLTFYTTIDPNMQRHAEEQSVKHMKGLQKEFFRHWRNEDPWTYESPTSETEISVDIREESLNRAVRASSRYQNLRTKYLVPAIKEVNKKHDLTFHTDDREINRMMRELETPGVITDLVRRDLIGNKLAAKYRQVMKLESFGQLKEAWEKLQKEVNIVFNKPVKMRVFTYDRANMETDTTMTPLDSVRYHKMILQIGSISVEPTTGFVRTWIGGVNFKWFQFDHATTKRQVGSTFKPFIYAASVDMRGISPCFEVLDQPITIAPGDGSFYLQKPWTPRNSNDNYSGDFMNLYHGLKNSVNTVSAYLMQELGSTEPVRTMVSRMGIPKEEIPDAPSIALGSVDLTVQQMTGAYTTFGNNGTFNKPVFLTKITDRAGRVVYKFVPDEARAISPAANYVMVDMLRKASVGALGGVQGPVGGKTGTTNDQTDGWYMGLTPELVVGTWVGGDDRWIRFRTLGLGGGAHMAKPFFRHFVRNAQKDDKIAWNTQRDFFRPRGSLGIELDCEAYSSGNDDILEGNGVDSLLLEVDPFGGGSIDNDPDF</sequence>
<keyword evidence="7" id="KW-0645">Protease</keyword>
<evidence type="ECO:0000256" key="11">
    <source>
        <dbReference type="ARBA" id="ARBA00022960"/>
    </source>
</evidence>
<dbReference type="GO" id="GO:0008955">
    <property type="term" value="F:peptidoglycan glycosyltransferase activity"/>
    <property type="evidence" value="ECO:0007669"/>
    <property type="project" value="UniProtKB-EC"/>
</dbReference>
<dbReference type="GO" id="GO:0009252">
    <property type="term" value="P:peptidoglycan biosynthetic process"/>
    <property type="evidence" value="ECO:0007669"/>
    <property type="project" value="UniProtKB-KW"/>
</dbReference>
<feature type="domain" description="Glycosyl transferase family 51" evidence="20">
    <location>
        <begin position="71"/>
        <end position="253"/>
    </location>
</feature>
<dbReference type="GO" id="GO:0008360">
    <property type="term" value="P:regulation of cell shape"/>
    <property type="evidence" value="ECO:0007669"/>
    <property type="project" value="UniProtKB-KW"/>
</dbReference>
<evidence type="ECO:0000256" key="4">
    <source>
        <dbReference type="ARBA" id="ARBA00007739"/>
    </source>
</evidence>
<evidence type="ECO:0000256" key="16">
    <source>
        <dbReference type="ARBA" id="ARBA00034000"/>
    </source>
</evidence>
<evidence type="ECO:0000256" key="2">
    <source>
        <dbReference type="ARBA" id="ARBA00004752"/>
    </source>
</evidence>
<accession>A0A1H9CDC5</accession>
<dbReference type="STRING" id="478744.SAMN05444359_104159"/>
<keyword evidence="22" id="KW-1185">Reference proteome</keyword>
<comment type="similarity">
    <text evidence="3">In the C-terminal section; belongs to the transpeptidase family.</text>
</comment>
<dbReference type="InterPro" id="IPR023346">
    <property type="entry name" value="Lysozyme-like_dom_sf"/>
</dbReference>
<keyword evidence="14" id="KW-0511">Multifunctional enzyme</keyword>
<dbReference type="EMBL" id="FOFB01000004">
    <property type="protein sequence ID" value="SEP99230.1"/>
    <property type="molecule type" value="Genomic_DNA"/>
</dbReference>
<comment type="similarity">
    <text evidence="4">In the N-terminal section; belongs to the glycosyltransferase 51 family.</text>
</comment>
<evidence type="ECO:0000313" key="21">
    <source>
        <dbReference type="EMBL" id="SEP99230.1"/>
    </source>
</evidence>
<evidence type="ECO:0000256" key="13">
    <source>
        <dbReference type="ARBA" id="ARBA00023136"/>
    </source>
</evidence>
<evidence type="ECO:0000256" key="1">
    <source>
        <dbReference type="ARBA" id="ARBA00004236"/>
    </source>
</evidence>
<dbReference type="InterPro" id="IPR050396">
    <property type="entry name" value="Glycosyltr_51/Transpeptidase"/>
</dbReference>
<evidence type="ECO:0000313" key="22">
    <source>
        <dbReference type="Proteomes" id="UP000199021"/>
    </source>
</evidence>
<dbReference type="GO" id="GO:0008658">
    <property type="term" value="F:penicillin binding"/>
    <property type="evidence" value="ECO:0007669"/>
    <property type="project" value="InterPro"/>
</dbReference>
<keyword evidence="11" id="KW-0133">Cell shape</keyword>
<dbReference type="AlphaFoldDB" id="A0A1H9CDC5"/>
<evidence type="ECO:0000256" key="17">
    <source>
        <dbReference type="ARBA" id="ARBA00049902"/>
    </source>
</evidence>
<proteinExistence type="inferred from homology"/>
<evidence type="ECO:0000256" key="14">
    <source>
        <dbReference type="ARBA" id="ARBA00023268"/>
    </source>
</evidence>
<dbReference type="FunCoup" id="A0A1H9CDC5">
    <property type="interactions" value="257"/>
</dbReference>
<dbReference type="Pfam" id="PF00905">
    <property type="entry name" value="Transpeptidase"/>
    <property type="match status" value="1"/>
</dbReference>
<keyword evidence="5" id="KW-1003">Cell membrane</keyword>
<dbReference type="Pfam" id="PF00912">
    <property type="entry name" value="Transgly"/>
    <property type="match status" value="1"/>
</dbReference>
<comment type="catalytic activity">
    <reaction evidence="16">
        <text>Preferential cleavage: (Ac)2-L-Lys-D-Ala-|-D-Ala. Also transpeptidation of peptidyl-alanyl moieties that are N-acyl substituents of D-alanine.</text>
        <dbReference type="EC" id="3.4.16.4"/>
    </reaction>
</comment>
<evidence type="ECO:0000256" key="10">
    <source>
        <dbReference type="ARBA" id="ARBA00022801"/>
    </source>
</evidence>
<dbReference type="GO" id="GO:0009002">
    <property type="term" value="F:serine-type D-Ala-D-Ala carboxypeptidase activity"/>
    <property type="evidence" value="ECO:0007669"/>
    <property type="project" value="UniProtKB-EC"/>
</dbReference>
<dbReference type="RefSeq" id="WP_090166066.1">
    <property type="nucleotide sequence ID" value="NZ_FOFB01000004.1"/>
</dbReference>
<evidence type="ECO:0000256" key="3">
    <source>
        <dbReference type="ARBA" id="ARBA00007090"/>
    </source>
</evidence>
<gene>
    <name evidence="21" type="ORF">SAMN05444359_104159</name>
</gene>
<evidence type="ECO:0000256" key="9">
    <source>
        <dbReference type="ARBA" id="ARBA00022679"/>
    </source>
</evidence>
<comment type="pathway">
    <text evidence="2">Cell wall biogenesis; peptidoglycan biosynthesis.</text>
</comment>
<feature type="domain" description="Penicillin-binding protein transpeptidase" evidence="19">
    <location>
        <begin position="540"/>
        <end position="752"/>
    </location>
</feature>
<dbReference type="OrthoDB" id="9766909at2"/>
<name>A0A1H9CDC5_9BACT</name>
<dbReference type="InParanoid" id="A0A1H9CDC5"/>